<dbReference type="PANTHER" id="PTHR11787:SF8">
    <property type="entry name" value="RAB GDP DISSOCIATION INHIBITOR"/>
    <property type="match status" value="1"/>
</dbReference>
<dbReference type="InterPro" id="IPR018203">
    <property type="entry name" value="GDP_dissociation_inhibitor"/>
</dbReference>
<name>A0A1Y3DYG5_PLAKN</name>
<evidence type="ECO:0000313" key="4">
    <source>
        <dbReference type="Proteomes" id="UP000195012"/>
    </source>
</evidence>
<accession>A0A1Y3DYG5</accession>
<dbReference type="VEuPathDB" id="PlasmoDB:PKNH_0622600"/>
<dbReference type="PANTHER" id="PTHR11787">
    <property type="entry name" value="RAB GDP-DISSOCIATION INHIBITOR"/>
    <property type="match status" value="1"/>
</dbReference>
<feature type="compositionally biased region" description="Basic and acidic residues" evidence="2">
    <location>
        <begin position="314"/>
        <end position="333"/>
    </location>
</feature>
<dbReference type="GO" id="GO:0005093">
    <property type="term" value="F:Rab GDP-dissociation inhibitor activity"/>
    <property type="evidence" value="ECO:0007669"/>
    <property type="project" value="TreeGrafter"/>
</dbReference>
<dbReference type="PRINTS" id="PR00891">
    <property type="entry name" value="RABGDIREP"/>
</dbReference>
<feature type="compositionally biased region" description="Basic and acidic residues" evidence="2">
    <location>
        <begin position="281"/>
        <end position="293"/>
    </location>
</feature>
<feature type="region of interest" description="Disordered" evidence="2">
    <location>
        <begin position="699"/>
        <end position="769"/>
    </location>
</feature>
<dbReference type="OMA" id="YCAYYEY"/>
<evidence type="ECO:0000256" key="2">
    <source>
        <dbReference type="SAM" id="MobiDB-lite"/>
    </source>
</evidence>
<dbReference type="VEuPathDB" id="PlasmoDB:PKA1H_060028300"/>
<feature type="compositionally biased region" description="Basic and acidic residues" evidence="2">
    <location>
        <begin position="737"/>
        <end position="747"/>
    </location>
</feature>
<dbReference type="eggNOG" id="KOG1439">
    <property type="taxonomic scope" value="Eukaryota"/>
</dbReference>
<evidence type="ECO:0000313" key="3">
    <source>
        <dbReference type="EMBL" id="OTN68346.1"/>
    </source>
</evidence>
<dbReference type="AlphaFoldDB" id="A0A1Y3DYG5"/>
<comment type="similarity">
    <text evidence="1">Belongs to the Rab GDI family.</text>
</comment>
<dbReference type="OrthoDB" id="1923006at2759"/>
<dbReference type="VEuPathDB" id="PlasmoDB:PKNOH_S03338000"/>
<dbReference type="EMBL" id="NETL01000017">
    <property type="protein sequence ID" value="OTN68346.1"/>
    <property type="molecule type" value="Genomic_DNA"/>
</dbReference>
<dbReference type="GO" id="GO:0016192">
    <property type="term" value="P:vesicle-mediated transport"/>
    <property type="evidence" value="ECO:0007669"/>
    <property type="project" value="TreeGrafter"/>
</dbReference>
<feature type="compositionally biased region" description="Basic and acidic residues" evidence="2">
    <location>
        <begin position="699"/>
        <end position="720"/>
    </location>
</feature>
<comment type="caution">
    <text evidence="3">The sequence shown here is derived from an EMBL/GenBank/DDBJ whole genome shotgun (WGS) entry which is preliminary data.</text>
</comment>
<dbReference type="GO" id="GO:0005737">
    <property type="term" value="C:cytoplasm"/>
    <property type="evidence" value="ECO:0007669"/>
    <property type="project" value="TreeGrafter"/>
</dbReference>
<sequence length="965" mass="111959">MDDKENTTFDCDILICGSSLQNTLLAAYFSINNYKVINIDKNPFYGDVNCSLNFNQFQDEKCRFKNFYDEYFPLSPRRNGNDVERIQNLKQIVHSYFQINNNKFNIDLNPKILYNDSNIEELLITLKAHIYITFVGVQYFYMTYHKASYNTLVEQTDMHNVKIPGNAPQNICANKGVHIPNTTHIQNLKNSSNNNNHEDENDLIVLKIPLNKTQVFLDKNLSLIEKRMIMNFIHKNIIHDKNYTFSNLSNYNFVKKANVTEQVVTLQSSILTVTKNNWGDSDRYDLPGDKKSENQIGNIPREREESENIPQANHADRANHDNHNNHDNHDNRQHNPHNHANCADHPEENANARIEDYLQSYNISGKLTDYVMYGIGLFDLEMEHCNNSDIPEYYLTGYTKAKRFIINKMEFLKRLHILVNSLNKFKHQNLCDSAFIYPSYGQNDIIYAISRVACLNNSVYMINRKIDDIIFSPFCDYGEEIIKNDNMAPLSNSVKIDSIVLDNGHIIRPKFVISSGSNINFYEMKKHLFCKKNSKKVKTLIKTNRLVVLSTYSLIGKNGLSFYIHKHPKLGHPEKRKINNLTNSVHILQLDYNSGSCPPGFFLTYFTYLEIVKEPIESTGIPNNLKEEKADGHNSVKNKHTPIDHKSPGFYFLFDVLKLFVKKHKDSSIPPADFHLPVNIPFNENFHSELVKFLRIQETEERSQSGKTEKRESPNEENAKIVEQTNDLPLRENTPNGEHKLNCHNEEQAPGDQKGEGTTGQEKTKRSNVERESFVKTFNDLLIKEGVIYCAYYEYEPTVYRKDTVKMINQNAQHYKKIFESIEEKIKEEQAHIRQDEANELDKANPSESDCCNTVDSGQHVINSDLTGKKNNQREKHNHEDKNTYTPSHSYKRIELEENKHICNLLFTNDTHNYPIYPLVEDVSTFFYIINKIHRTFISSNGSQTIYDNFGDKIKMLFSDINMST</sequence>
<feature type="compositionally biased region" description="Basic and acidic residues" evidence="2">
    <location>
        <begin position="872"/>
        <end position="883"/>
    </location>
</feature>
<gene>
    <name evidence="3" type="ORF">PKNOH_S03338000</name>
</gene>
<dbReference type="Gene3D" id="3.50.50.60">
    <property type="entry name" value="FAD/NAD(P)-binding domain"/>
    <property type="match status" value="2"/>
</dbReference>
<feature type="region of interest" description="Disordered" evidence="2">
    <location>
        <begin position="862"/>
        <end position="886"/>
    </location>
</feature>
<organism evidence="3 4">
    <name type="scientific">Plasmodium knowlesi</name>
    <dbReference type="NCBI Taxonomy" id="5850"/>
    <lineage>
        <taxon>Eukaryota</taxon>
        <taxon>Sar</taxon>
        <taxon>Alveolata</taxon>
        <taxon>Apicomplexa</taxon>
        <taxon>Aconoidasida</taxon>
        <taxon>Haemosporida</taxon>
        <taxon>Plasmodiidae</taxon>
        <taxon>Plasmodium</taxon>
        <taxon>Plasmodium (Plasmodium)</taxon>
    </lineage>
</organism>
<dbReference type="Pfam" id="PF00996">
    <property type="entry name" value="GDI"/>
    <property type="match status" value="1"/>
</dbReference>
<reference evidence="3 4" key="1">
    <citation type="submission" date="2017-05" db="EMBL/GenBank/DDBJ databases">
        <title>PacBio assembly of a Plasmodium knowlesi genome sequence with Hi-C correction and manual annotation of the SICAvar gene family.</title>
        <authorList>
            <person name="Lapp S.A."/>
            <person name="Geraldo J.A."/>
            <person name="Chien J.-T."/>
            <person name="Ay F."/>
            <person name="Pakala S.B."/>
            <person name="Batugedara G."/>
            <person name="Humphrey J.C."/>
            <person name="Debarry J.D."/>
            <person name="Le Roch K.G."/>
            <person name="Galinski M.R."/>
            <person name="Kissinger J.C."/>
        </authorList>
    </citation>
    <scope>NUCLEOTIDE SEQUENCE [LARGE SCALE GENOMIC DNA]</scope>
    <source>
        <strain evidence="4">Malayan Strain Pk1 (A+)</strain>
    </source>
</reference>
<feature type="region of interest" description="Disordered" evidence="2">
    <location>
        <begin position="281"/>
        <end position="345"/>
    </location>
</feature>
<protein>
    <submittedName>
        <fullName evidence="3">Putative GDP dissociation inhibitor</fullName>
    </submittedName>
</protein>
<dbReference type="Proteomes" id="UP000195012">
    <property type="component" value="Unassembled WGS sequence"/>
</dbReference>
<dbReference type="GO" id="GO:0007264">
    <property type="term" value="P:small GTPase-mediated signal transduction"/>
    <property type="evidence" value="ECO:0007669"/>
    <property type="project" value="InterPro"/>
</dbReference>
<evidence type="ECO:0000256" key="1">
    <source>
        <dbReference type="ARBA" id="ARBA00005593"/>
    </source>
</evidence>
<dbReference type="InterPro" id="IPR036188">
    <property type="entry name" value="FAD/NAD-bd_sf"/>
</dbReference>
<proteinExistence type="inferred from homology"/>
<dbReference type="SUPFAM" id="SSF51905">
    <property type="entry name" value="FAD/NAD(P)-binding domain"/>
    <property type="match status" value="1"/>
</dbReference>